<dbReference type="Proteomes" id="UP000244827">
    <property type="component" value="Segment"/>
</dbReference>
<keyword evidence="2" id="KW-1185">Reference proteome</keyword>
<proteinExistence type="predicted"/>
<name>A0A2R2YAQ4_9CAUD</name>
<evidence type="ECO:0000313" key="1">
    <source>
        <dbReference type="EMBL" id="ATN92846.1"/>
    </source>
</evidence>
<gene>
    <name evidence="1" type="ORF">PPSC2_83</name>
</gene>
<protein>
    <submittedName>
        <fullName evidence="1">Uncharacterized protein</fullName>
    </submittedName>
</protein>
<accession>A0A2R2YAQ4</accession>
<evidence type="ECO:0000313" key="2">
    <source>
        <dbReference type="Proteomes" id="UP000244827"/>
    </source>
</evidence>
<organism evidence="1 2">
    <name type="scientific">Pseudomonas phage PPSC2</name>
    <dbReference type="NCBI Taxonomy" id="2041350"/>
    <lineage>
        <taxon>Viruses</taxon>
        <taxon>Duplodnaviria</taxon>
        <taxon>Heunggongvirae</taxon>
        <taxon>Uroviricota</taxon>
        <taxon>Caudoviricetes</taxon>
        <taxon>Vandenendeviridae</taxon>
        <taxon>Gorskivirinae</taxon>
        <taxon>Shenlongvirus</taxon>
        <taxon>Shenlongvirus PPSC2</taxon>
    </lineage>
</organism>
<sequence>MFNLKTSKWHILVGSAEENQAAQEWLLSQGITWCNGNRKVDEGCKQSKVLSNYFSDGREVNKNGFMYSYSGFDNYQHNEEFELKLSYKTTISVDKVVYPTVDSPQQKQIKALEETIAQAAAQIQKLKEGI</sequence>
<dbReference type="EMBL" id="MF893340">
    <property type="protein sequence ID" value="ATN92846.1"/>
    <property type="molecule type" value="Genomic_DNA"/>
</dbReference>
<reference evidence="1 2" key="1">
    <citation type="journal article" date="2018" name="Arch. Virol.">
        <title>Genomic characterization and phylogenetic analysis of the novel Pseudomonas phage PPSC2.</title>
        <authorList>
            <person name="Wu X."/>
            <person name="Wu Y."/>
            <person name="Tang Y."/>
            <person name="Gan B."/>
        </authorList>
    </citation>
    <scope>NUCLEOTIDE SEQUENCE [LARGE SCALE GENOMIC DNA]</scope>
</reference>